<evidence type="ECO:0000313" key="2">
    <source>
        <dbReference type="EMBL" id="HAG0103384.1"/>
    </source>
</evidence>
<organism evidence="2">
    <name type="scientific">Salmonella enterica</name>
    <name type="common">Salmonella choleraesuis</name>
    <dbReference type="NCBI Taxonomy" id="28901"/>
    <lineage>
        <taxon>Bacteria</taxon>
        <taxon>Pseudomonadati</taxon>
        <taxon>Pseudomonadota</taxon>
        <taxon>Gammaproteobacteria</taxon>
        <taxon>Enterobacterales</taxon>
        <taxon>Enterobacteriaceae</taxon>
        <taxon>Salmonella</taxon>
    </lineage>
</organism>
<name>A0A756STB9_SALER</name>
<evidence type="ECO:0000256" key="1">
    <source>
        <dbReference type="SAM" id="SignalP"/>
    </source>
</evidence>
<feature type="signal peptide" evidence="1">
    <location>
        <begin position="1"/>
        <end position="22"/>
    </location>
</feature>
<gene>
    <name evidence="2" type="ORF">G8P85_004858</name>
    <name evidence="3" type="ORF">G8R67_004860</name>
</gene>
<dbReference type="EMBL" id="DAAXAB010000039">
    <property type="protein sequence ID" value="HAG0103384.1"/>
    <property type="molecule type" value="Genomic_DNA"/>
</dbReference>
<dbReference type="PROSITE" id="PS51257">
    <property type="entry name" value="PROKAR_LIPOPROTEIN"/>
    <property type="match status" value="1"/>
</dbReference>
<reference evidence="2" key="2">
    <citation type="submission" date="2020-02" db="EMBL/GenBank/DDBJ databases">
        <authorList>
            <consortium name="NCBI Pathogen Detection Project"/>
        </authorList>
    </citation>
    <scope>NUCLEOTIDE SEQUENCE</scope>
    <source>
        <strain evidence="2">MA.1176/04</strain>
        <strain evidence="3">MA.CIT_T61</strain>
    </source>
</reference>
<dbReference type="AlphaFoldDB" id="A0A756STB9"/>
<keyword evidence="1" id="KW-0732">Signal</keyword>
<feature type="chain" id="PRO_5036397073" description="Lipoprotein" evidence="1">
    <location>
        <begin position="23"/>
        <end position="118"/>
    </location>
</feature>
<evidence type="ECO:0008006" key="4">
    <source>
        <dbReference type="Google" id="ProtNLM"/>
    </source>
</evidence>
<reference evidence="2" key="1">
    <citation type="journal article" date="2018" name="Genome Biol.">
        <title>SKESA: strategic k-mer extension for scrupulous assemblies.</title>
        <authorList>
            <person name="Souvorov A."/>
            <person name="Agarwala R."/>
            <person name="Lipman D.J."/>
        </authorList>
    </citation>
    <scope>NUCLEOTIDE SEQUENCE</scope>
    <source>
        <strain evidence="2">MA.1176/04</strain>
        <strain evidence="3">MA.CIT_T61</strain>
    </source>
</reference>
<protein>
    <recommendedName>
        <fullName evidence="4">Lipoprotein</fullName>
    </recommendedName>
</protein>
<evidence type="ECO:0000313" key="3">
    <source>
        <dbReference type="EMBL" id="HAG0753739.1"/>
    </source>
</evidence>
<proteinExistence type="predicted"/>
<accession>A0A756STB9</accession>
<dbReference type="EMBL" id="DAAXFG010000039">
    <property type="protein sequence ID" value="HAG0753739.1"/>
    <property type="molecule type" value="Genomic_DNA"/>
</dbReference>
<comment type="caution">
    <text evidence="2">The sequence shown here is derived from an EMBL/GenBank/DDBJ whole genome shotgun (WGS) entry which is preliminary data.</text>
</comment>
<sequence length="118" mass="13251">MKFLGVLLFVMMLTGCATPVSHTNIPLSTYDKDTEYGVEKRDNGFAITVFYSRYQFIPESDAVATACKSQLTAIAWEHADNEGREIEPVNEQRIRISMGRNELTGITSCQANAIVKWK</sequence>